<protein>
    <submittedName>
        <fullName evidence="1">Uncharacterized protein</fullName>
    </submittedName>
</protein>
<reference evidence="1 2" key="1">
    <citation type="submission" date="2013-12" db="EMBL/GenBank/DDBJ databases">
        <title>Comparative genomics of Petrotoga isolates.</title>
        <authorList>
            <person name="Nesbo C.L."/>
            <person name="Charchuk R."/>
            <person name="Chow K."/>
        </authorList>
    </citation>
    <scope>NUCLEOTIDE SEQUENCE [LARGE SCALE GENOMIC DNA]</scope>
    <source>
        <strain evidence="1 2">DSM 10691</strain>
    </source>
</reference>
<name>A0A2K1PD61_9BACT</name>
<dbReference type="AlphaFoldDB" id="A0A2K1PD61"/>
<sequence length="292" mass="34953">MDADLVFSIKNSDHNKIYVVRDNKILFRLKIKEPDKDKYDSYDGELDIMMDGIKNHPFDNLYYQKDNNKEKFKKSIYKVSWHGFSYNQNGNIKMPVINLKNQKNQKNQKDSGIRHEGKIKSDKLFPFPICSLYIPKNFFDNSIKFQKIQNGIPKDNIINVKKDVFSRIDFFILPKNYSVNDFFMTSVFYLYLTSDNTLFSREYHGEVSKPIKCYLYKSLKIIDHDILYRIIENEETYLPELDNTYSLFIHNPNNSFKVLYDRLTTIDEDRYSLRDEHDKELERIKNKDKSND</sequence>
<comment type="caution">
    <text evidence="1">The sequence shown here is derived from an EMBL/GenBank/DDBJ whole genome shotgun (WGS) entry which is preliminary data.</text>
</comment>
<dbReference type="EMBL" id="AZRM01000023">
    <property type="protein sequence ID" value="PNS00587.1"/>
    <property type="molecule type" value="Genomic_DNA"/>
</dbReference>
<accession>A0A2K1PD61</accession>
<evidence type="ECO:0000313" key="1">
    <source>
        <dbReference type="EMBL" id="PNS00587.1"/>
    </source>
</evidence>
<proteinExistence type="predicted"/>
<dbReference type="RefSeq" id="WP_103078698.1">
    <property type="nucleotide sequence ID" value="NZ_AZRM01000023.1"/>
</dbReference>
<keyword evidence="2" id="KW-1185">Reference proteome</keyword>
<organism evidence="1 2">
    <name type="scientific">Petrotoga miotherma DSM 10691</name>
    <dbReference type="NCBI Taxonomy" id="1434326"/>
    <lineage>
        <taxon>Bacteria</taxon>
        <taxon>Thermotogati</taxon>
        <taxon>Thermotogota</taxon>
        <taxon>Thermotogae</taxon>
        <taxon>Petrotogales</taxon>
        <taxon>Petrotogaceae</taxon>
        <taxon>Petrotoga</taxon>
    </lineage>
</organism>
<evidence type="ECO:0000313" key="2">
    <source>
        <dbReference type="Proteomes" id="UP000236199"/>
    </source>
</evidence>
<gene>
    <name evidence="1" type="ORF">X928_04775</name>
</gene>
<dbReference type="Proteomes" id="UP000236199">
    <property type="component" value="Unassembled WGS sequence"/>
</dbReference>
<dbReference type="OrthoDB" id="2989239at2"/>